<accession>A0A9P1P0A6</accession>
<proteinExistence type="predicted"/>
<gene>
    <name evidence="1" type="ORF">ARTHRO_40587</name>
</gene>
<dbReference type="Proteomes" id="UP000032946">
    <property type="component" value="Chromosome"/>
</dbReference>
<sequence>MNCTSILQQNHLREKRLQFIRAHQTAFEVEPVFPLQLFEDFVVSVEGDCTIEASCKVESDHLIASRFLLFFQEMTQSWPQKLDQAFRFFHQTENQVDVHLDYGLLQHFLGNDFDFSKMSVLSTGIDLRQNLADSSLKMHITIEDYPEKIATAFSLAKLPRDNFHQILLSSVSLIGFDFYLDGRSEIELYASLKEEEFNSPHVQSFLASIFCASALKPLGASSSFYMGLSIANENPVLYYLLKNKQELQNYFRLNDMGNRVHSFYNQQEILPHAWVGVAEQELQQGRIENIRLYYYQRFAAGMTG</sequence>
<dbReference type="RefSeq" id="WP_008049959.1">
    <property type="nucleotide sequence ID" value="NZ_FO818640.1"/>
</dbReference>
<dbReference type="EMBL" id="FO818640">
    <property type="protein sequence ID" value="CDM96181.1"/>
    <property type="molecule type" value="Genomic_DNA"/>
</dbReference>
<organism evidence="1 2">
    <name type="scientific">Limnospira indica PCC 8005</name>
    <dbReference type="NCBI Taxonomy" id="376219"/>
    <lineage>
        <taxon>Bacteria</taxon>
        <taxon>Bacillati</taxon>
        <taxon>Cyanobacteriota</taxon>
        <taxon>Cyanophyceae</taxon>
        <taxon>Oscillatoriophycideae</taxon>
        <taxon>Oscillatoriales</taxon>
        <taxon>Sirenicapillariaceae</taxon>
        <taxon>Limnospira</taxon>
    </lineage>
</organism>
<protein>
    <submittedName>
        <fullName evidence="1">Uncharacterized protein</fullName>
    </submittedName>
</protein>
<dbReference type="CDD" id="cd14243">
    <property type="entry name" value="PT-AcyF_like"/>
    <property type="match status" value="1"/>
</dbReference>
<dbReference type="NCBIfam" id="TIGR04445">
    <property type="entry name" value="preny_LynF_TruF"/>
    <property type="match status" value="1"/>
</dbReference>
<dbReference type="AlphaFoldDB" id="A0A9P1P0A6"/>
<dbReference type="InterPro" id="IPR031037">
    <property type="entry name" value="Preny_LynF_TruF"/>
</dbReference>
<name>A0A9P1P0A6_9CYAN</name>
<evidence type="ECO:0000313" key="1">
    <source>
        <dbReference type="EMBL" id="CDM96181.1"/>
    </source>
</evidence>
<reference evidence="1 2" key="1">
    <citation type="submission" date="2014-02" db="EMBL/GenBank/DDBJ databases">
        <authorList>
            <person name="Genoscope - CEA"/>
        </authorList>
    </citation>
    <scope>NUCLEOTIDE SEQUENCE [LARGE SCALE GENOMIC DNA]</scope>
    <source>
        <strain evidence="1 2">PCC 8005</strain>
    </source>
</reference>
<dbReference type="Pfam" id="PF19156">
    <property type="entry name" value="DUF5838"/>
    <property type="match status" value="1"/>
</dbReference>
<evidence type="ECO:0000313" key="2">
    <source>
        <dbReference type="Proteomes" id="UP000032946"/>
    </source>
</evidence>
<keyword evidence="2" id="KW-1185">Reference proteome</keyword>